<dbReference type="OrthoDB" id="10017054at2759"/>
<proteinExistence type="predicted"/>
<feature type="compositionally biased region" description="Pro residues" evidence="1">
    <location>
        <begin position="1145"/>
        <end position="1166"/>
    </location>
</feature>
<sequence>MAEPPRRSSLADGRKIVFETSAGVAEDVGGRGKPGRQEDAIVTVTEHSLVITKADGKPTTLHLRSLSHLHSPTPTLLILRTVSGTAYHLATSQVDEIVAHIRGRLAGDFPGMFGADGEGGSLEVSGIGPERLALLHTLYPDLSRRDPGPGGGIVRSYESMCEYCQLPPTPPTLHLLHHQTRSSPDALRPPVLNLADHPDAALPLALAVAYNGWFAGLEVEGPTGREVAEAVGGWAEGGGVAESLSLHSTSLPPLFHASLFGSLASNPDLVIRRTRLLNETLDERAVGSVAVWLQTHPAGVVEVEIEAEGGKRGLSPLLPAIASSPPHRAFLRSVRLRHPSFLVVPPPSDAATASLASLLAVPWPVLRVLELRGVGLWLDTVGEALAGATGGLEVVRFSGNGWRKKGGEAGWTSFVSCASRLRTLDLSSTGIPTSYLAAVLEGLQRRQAPAMEVELDLEANRMDAEHAELLRAHIPRLPPLRLLRLSRNDFGSDASLLPILLALRSARGITRIDLAECLTSQPPEGRQIRVVIREMAGVITEGRSEVSVGGNRLGLGEVAVLFAALSSSSTLRRLDLSGLDLSSDSASAALGVLVRTAHKLSELILEGTGIGLSGWCNLARAIEERTSLVSLPLPHGDIASLHHAIAKSAGPAAAPLLRRLSQALSTVDESIARNRSKNPAPTSVFPSSAEPDIAFGLAIARKADAARNSGAPPADVDVFIQRANKVWERGTSLVAKGTPRLEQGATLHGAILGWLQTSLDSLRQTGLVTVVPDVDKLQAATAEVLVPSAKNFADLDLKQVLEWAWARVTLLVMEKPLRDLTSVIKPRQSAAEGLLPGQMTHVAPTREGDHASPSGLAERPSPPPVAPRPTAEHSPDHGNGMSGSHGKLVDEDEDAGGKKKKGLKSFVGTIFGGKKKSGKNDSQSVGPSNENISNLPELQHKSTSPDASPPRIAPDAPPRKSVTIVDATRAHDPEAFTSERPSIEHHASPPPLAERPPVPSRAPVTERSPSSRSNPRASVSLSERPLSAMDADGGESVRASSDFGASGAEGIATLSRTSLELVSDGESTPSRSRKVLPSMAMSALAGVMMQGAIKRNSLELAAAPPPHLASEEMPTSPARSSISLSRDFVAPQPESPHRGSQPQLPSSPPLGPAPTPPARASPPVAPPRTAATHVASDAPQVPMSSSDRNSVVSGFGEEMAALLEDASSASHSLSTTAPLVATLPQRQSVVAASDDHVDAQTDSAHEEATAPVVLPKKKMPVGAINIFGFAPPMPGAGRPRPPPRATSHDEDLEGSEEQTISPPQDDDEDPAERAQREKAERAREEMVQRAMRGSAENLRRPAPPPIVPRREQRDIAVPEKPDARPSEASPAPRHPPVPPKPKVPPKPPARATPSAESSEHSTLAPRSSDASEAPDVHESVSSPVSSPIQEEAPRLDDARPKAVLARRPTAPSNPGGSAFSGSDDRAVEKNAIEWLNIHQTIVEVTAGDLHGSLKDGIVLINALEHASGESAGKYNKRAMLPAHKFDNLQVAINFMGKLGVHLGGRVQPMDIINEDKQKILVLFVAILKRFPLS</sequence>
<feature type="compositionally biased region" description="Basic and acidic residues" evidence="1">
    <location>
        <begin position="1348"/>
        <end position="1365"/>
    </location>
</feature>
<dbReference type="InterPro" id="IPR001715">
    <property type="entry name" value="CH_dom"/>
</dbReference>
<dbReference type="Pfam" id="PF00307">
    <property type="entry name" value="CH"/>
    <property type="match status" value="1"/>
</dbReference>
<feature type="compositionally biased region" description="Polar residues" evidence="1">
    <location>
        <begin position="1182"/>
        <end position="1192"/>
    </location>
</feature>
<dbReference type="Gene3D" id="1.10.418.10">
    <property type="entry name" value="Calponin-like domain"/>
    <property type="match status" value="1"/>
</dbReference>
<evidence type="ECO:0000313" key="4">
    <source>
        <dbReference type="Proteomes" id="UP000070544"/>
    </source>
</evidence>
<dbReference type="PANTHER" id="PTHR24112:SF66">
    <property type="entry name" value="LEUCINE-RICH REPEAT, ISOFORM F"/>
    <property type="match status" value="1"/>
</dbReference>
<gene>
    <name evidence="3" type="ORF">M427DRAFT_68863</name>
</gene>
<dbReference type="InterPro" id="IPR036872">
    <property type="entry name" value="CH_dom_sf"/>
</dbReference>
<feature type="compositionally biased region" description="Polar residues" evidence="1">
    <location>
        <begin position="1054"/>
        <end position="1070"/>
    </location>
</feature>
<dbReference type="InterPro" id="IPR051279">
    <property type="entry name" value="PP1-Reg/Actin-Interact_Protein"/>
</dbReference>
<dbReference type="PANTHER" id="PTHR24112">
    <property type="entry name" value="LEUCINE-RICH REPEAT, ISOFORM F-RELATED"/>
    <property type="match status" value="1"/>
</dbReference>
<feature type="compositionally biased region" description="Polar residues" evidence="1">
    <location>
        <begin position="920"/>
        <end position="946"/>
    </location>
</feature>
<dbReference type="SUPFAM" id="SSF52047">
    <property type="entry name" value="RNI-like"/>
    <property type="match status" value="1"/>
</dbReference>
<dbReference type="SMART" id="SM00033">
    <property type="entry name" value="CH"/>
    <property type="match status" value="1"/>
</dbReference>
<keyword evidence="4" id="KW-1185">Reference proteome</keyword>
<organism evidence="3 4">
    <name type="scientific">Gonapodya prolifera (strain JEL478)</name>
    <name type="common">Monoblepharis prolifera</name>
    <dbReference type="NCBI Taxonomy" id="1344416"/>
    <lineage>
        <taxon>Eukaryota</taxon>
        <taxon>Fungi</taxon>
        <taxon>Fungi incertae sedis</taxon>
        <taxon>Chytridiomycota</taxon>
        <taxon>Chytridiomycota incertae sedis</taxon>
        <taxon>Monoblepharidomycetes</taxon>
        <taxon>Monoblepharidales</taxon>
        <taxon>Gonapodyaceae</taxon>
        <taxon>Gonapodya</taxon>
    </lineage>
</organism>
<protein>
    <recommendedName>
        <fullName evidence="2">Calponin-homology (CH) domain-containing protein</fullName>
    </recommendedName>
</protein>
<feature type="compositionally biased region" description="Basic and acidic residues" evidence="1">
    <location>
        <begin position="1233"/>
        <end position="1248"/>
    </location>
</feature>
<dbReference type="Gene3D" id="3.80.10.10">
    <property type="entry name" value="Ribonuclease Inhibitor"/>
    <property type="match status" value="1"/>
</dbReference>
<dbReference type="GO" id="GO:0005886">
    <property type="term" value="C:plasma membrane"/>
    <property type="evidence" value="ECO:0007669"/>
    <property type="project" value="TreeGrafter"/>
</dbReference>
<feature type="compositionally biased region" description="Pro residues" evidence="1">
    <location>
        <begin position="988"/>
        <end position="1000"/>
    </location>
</feature>
<dbReference type="SUPFAM" id="SSF47576">
    <property type="entry name" value="Calponin-homology domain, CH-domain"/>
    <property type="match status" value="1"/>
</dbReference>
<feature type="compositionally biased region" description="Pro residues" evidence="1">
    <location>
        <begin position="1372"/>
        <end position="1390"/>
    </location>
</feature>
<evidence type="ECO:0000313" key="3">
    <source>
        <dbReference type="EMBL" id="KXS16843.1"/>
    </source>
</evidence>
<feature type="region of interest" description="Disordered" evidence="1">
    <location>
        <begin position="1266"/>
        <end position="1439"/>
    </location>
</feature>
<dbReference type="GO" id="GO:0034315">
    <property type="term" value="P:regulation of Arp2/3 complex-mediated actin nucleation"/>
    <property type="evidence" value="ECO:0007669"/>
    <property type="project" value="TreeGrafter"/>
</dbReference>
<feature type="domain" description="Calponin-homology (CH)" evidence="2">
    <location>
        <begin position="1465"/>
        <end position="1571"/>
    </location>
</feature>
<name>A0A139AK13_GONPJ</name>
<evidence type="ECO:0000259" key="2">
    <source>
        <dbReference type="PROSITE" id="PS50021"/>
    </source>
</evidence>
<feature type="region of interest" description="Disordered" evidence="1">
    <location>
        <begin position="831"/>
        <end position="1075"/>
    </location>
</feature>
<feature type="compositionally biased region" description="Pro residues" evidence="1">
    <location>
        <begin position="947"/>
        <end position="956"/>
    </location>
</feature>
<feature type="region of interest" description="Disordered" evidence="1">
    <location>
        <begin position="1103"/>
        <end position="1192"/>
    </location>
</feature>
<dbReference type="GO" id="GO:0016477">
    <property type="term" value="P:cell migration"/>
    <property type="evidence" value="ECO:0007669"/>
    <property type="project" value="TreeGrafter"/>
</dbReference>
<dbReference type="EMBL" id="KQ965750">
    <property type="protein sequence ID" value="KXS16843.1"/>
    <property type="molecule type" value="Genomic_DNA"/>
</dbReference>
<feature type="region of interest" description="Disordered" evidence="1">
    <location>
        <begin position="1231"/>
        <end position="1251"/>
    </location>
</feature>
<dbReference type="PROSITE" id="PS50021">
    <property type="entry name" value="CH"/>
    <property type="match status" value="1"/>
</dbReference>
<feature type="compositionally biased region" description="Basic and acidic residues" evidence="1">
    <location>
        <begin position="1311"/>
        <end position="1327"/>
    </location>
</feature>
<accession>A0A139AK13</accession>
<feature type="compositionally biased region" description="Polar residues" evidence="1">
    <location>
        <begin position="1400"/>
        <end position="1410"/>
    </location>
</feature>
<dbReference type="Proteomes" id="UP000070544">
    <property type="component" value="Unassembled WGS sequence"/>
</dbReference>
<dbReference type="STRING" id="1344416.A0A139AK13"/>
<dbReference type="InterPro" id="IPR032675">
    <property type="entry name" value="LRR_dom_sf"/>
</dbReference>
<feature type="compositionally biased region" description="Low complexity" evidence="1">
    <location>
        <begin position="1007"/>
        <end position="1022"/>
    </location>
</feature>
<feature type="compositionally biased region" description="Pro residues" evidence="1">
    <location>
        <begin position="1271"/>
        <end position="1284"/>
    </location>
</feature>
<reference evidence="3 4" key="1">
    <citation type="journal article" date="2015" name="Genome Biol. Evol.">
        <title>Phylogenomic analyses indicate that early fungi evolved digesting cell walls of algal ancestors of land plants.</title>
        <authorList>
            <person name="Chang Y."/>
            <person name="Wang S."/>
            <person name="Sekimoto S."/>
            <person name="Aerts A.L."/>
            <person name="Choi C."/>
            <person name="Clum A."/>
            <person name="LaButti K.M."/>
            <person name="Lindquist E.A."/>
            <person name="Yee Ngan C."/>
            <person name="Ohm R.A."/>
            <person name="Salamov A.A."/>
            <person name="Grigoriev I.V."/>
            <person name="Spatafora J.W."/>
            <person name="Berbee M.L."/>
        </authorList>
    </citation>
    <scope>NUCLEOTIDE SEQUENCE [LARGE SCALE GENOMIC DNA]</scope>
    <source>
        <strain evidence="3 4">JEL478</strain>
    </source>
</reference>
<evidence type="ECO:0000256" key="1">
    <source>
        <dbReference type="SAM" id="MobiDB-lite"/>
    </source>
</evidence>